<accession>A0A7J7YNW7</accession>
<evidence type="ECO:0000256" key="1">
    <source>
        <dbReference type="SAM" id="MobiDB-lite"/>
    </source>
</evidence>
<dbReference type="EMBL" id="JACAGB010000005">
    <property type="protein sequence ID" value="KAF6363651.1"/>
    <property type="molecule type" value="Genomic_DNA"/>
</dbReference>
<reference evidence="2 3" key="1">
    <citation type="journal article" date="2020" name="Nature">
        <title>Six reference-quality genomes reveal evolution of bat adaptations.</title>
        <authorList>
            <person name="Jebb D."/>
            <person name="Huang Z."/>
            <person name="Pippel M."/>
            <person name="Hughes G.M."/>
            <person name="Lavrichenko K."/>
            <person name="Devanna P."/>
            <person name="Winkler S."/>
            <person name="Jermiin L.S."/>
            <person name="Skirmuntt E.C."/>
            <person name="Katzourakis A."/>
            <person name="Burkitt-Gray L."/>
            <person name="Ray D.A."/>
            <person name="Sullivan K.A.M."/>
            <person name="Roscito J.G."/>
            <person name="Kirilenko B.M."/>
            <person name="Davalos L.M."/>
            <person name="Corthals A.P."/>
            <person name="Power M.L."/>
            <person name="Jones G."/>
            <person name="Ransome R.D."/>
            <person name="Dechmann D.K.N."/>
            <person name="Locatelli A.G."/>
            <person name="Puechmaille S.J."/>
            <person name="Fedrigo O."/>
            <person name="Jarvis E.D."/>
            <person name="Hiller M."/>
            <person name="Vernes S.C."/>
            <person name="Myers E.W."/>
            <person name="Teeling E.C."/>
        </authorList>
    </citation>
    <scope>NUCLEOTIDE SEQUENCE [LARGE SCALE GENOMIC DNA]</scope>
    <source>
        <strain evidence="2">MPipKuh1</strain>
        <tissue evidence="2">Flight muscle</tissue>
    </source>
</reference>
<comment type="caution">
    <text evidence="2">The sequence shown here is derived from an EMBL/GenBank/DDBJ whole genome shotgun (WGS) entry which is preliminary data.</text>
</comment>
<gene>
    <name evidence="2" type="ORF">mPipKuh1_016019</name>
</gene>
<dbReference type="Proteomes" id="UP000558488">
    <property type="component" value="Unassembled WGS sequence"/>
</dbReference>
<feature type="region of interest" description="Disordered" evidence="1">
    <location>
        <begin position="1"/>
        <end position="39"/>
    </location>
</feature>
<evidence type="ECO:0000313" key="2">
    <source>
        <dbReference type="EMBL" id="KAF6363651.1"/>
    </source>
</evidence>
<keyword evidence="3" id="KW-1185">Reference proteome</keyword>
<dbReference type="AlphaFoldDB" id="A0A7J7YNW7"/>
<name>A0A7J7YNW7_PIPKU</name>
<proteinExistence type="predicted"/>
<sequence>MVPVESTEGPGLLSPKDSPPGTDGCDRARGGPHPPCARGLRRWRMKSIFGTACFTSSN</sequence>
<organism evidence="2 3">
    <name type="scientific">Pipistrellus kuhlii</name>
    <name type="common">Kuhl's pipistrelle</name>
    <dbReference type="NCBI Taxonomy" id="59472"/>
    <lineage>
        <taxon>Eukaryota</taxon>
        <taxon>Metazoa</taxon>
        <taxon>Chordata</taxon>
        <taxon>Craniata</taxon>
        <taxon>Vertebrata</taxon>
        <taxon>Euteleostomi</taxon>
        <taxon>Mammalia</taxon>
        <taxon>Eutheria</taxon>
        <taxon>Laurasiatheria</taxon>
        <taxon>Chiroptera</taxon>
        <taxon>Yangochiroptera</taxon>
        <taxon>Vespertilionidae</taxon>
        <taxon>Pipistrellus</taxon>
    </lineage>
</organism>
<evidence type="ECO:0000313" key="3">
    <source>
        <dbReference type="Proteomes" id="UP000558488"/>
    </source>
</evidence>
<protein>
    <submittedName>
        <fullName evidence="2">Solute carrier family 2 member 12</fullName>
    </submittedName>
</protein>